<dbReference type="AlphaFoldDB" id="A0A7K3LVS4"/>
<protein>
    <submittedName>
        <fullName evidence="1">Uncharacterized protein</fullName>
    </submittedName>
</protein>
<dbReference type="SUPFAM" id="SSF88659">
    <property type="entry name" value="Sigma3 and sigma4 domains of RNA polymerase sigma factors"/>
    <property type="match status" value="1"/>
</dbReference>
<comment type="caution">
    <text evidence="1">The sequence shown here is derived from an EMBL/GenBank/DDBJ whole genome shotgun (WGS) entry which is preliminary data.</text>
</comment>
<proteinExistence type="predicted"/>
<evidence type="ECO:0000313" key="2">
    <source>
        <dbReference type="Proteomes" id="UP000466307"/>
    </source>
</evidence>
<organism evidence="1 2">
    <name type="scientific">Gordonia desulfuricans</name>
    <dbReference type="NCBI Taxonomy" id="89051"/>
    <lineage>
        <taxon>Bacteria</taxon>
        <taxon>Bacillati</taxon>
        <taxon>Actinomycetota</taxon>
        <taxon>Actinomycetes</taxon>
        <taxon>Mycobacteriales</taxon>
        <taxon>Gordoniaceae</taxon>
        <taxon>Gordonia</taxon>
    </lineage>
</organism>
<dbReference type="Proteomes" id="UP000466307">
    <property type="component" value="Unassembled WGS sequence"/>
</dbReference>
<dbReference type="RefSeq" id="WP_059039477.1">
    <property type="nucleotide sequence ID" value="NZ_JAADZU010000105.1"/>
</dbReference>
<name>A0A7K3LVS4_9ACTN</name>
<sequence>MDFESDWQDDYLAWILRLNDTRDSVRYMVTHRLEDRTVAEAVAMQVVVSMLARPRVFRYQGLPYAGRIAALAEPLIADPDGDWRAQQCSWEELAGRLFEMPTDLRNVHVAAHVHGLSAAEIGSVLGVDVDMVQSMQKQVEDYLRPSDDGE</sequence>
<dbReference type="InterPro" id="IPR013324">
    <property type="entry name" value="RNA_pol_sigma_r3/r4-like"/>
</dbReference>
<dbReference type="EMBL" id="JAADZU010000105">
    <property type="protein sequence ID" value="NDK92196.1"/>
    <property type="molecule type" value="Genomic_DNA"/>
</dbReference>
<gene>
    <name evidence="1" type="ORF">GYA93_21915</name>
</gene>
<reference evidence="1 2" key="1">
    <citation type="submission" date="2020-01" db="EMBL/GenBank/DDBJ databases">
        <title>Investigation of new actinobacteria for the biodesulphurisation of diesel fuel.</title>
        <authorList>
            <person name="Athi Narayanan S.M."/>
        </authorList>
    </citation>
    <scope>NUCLEOTIDE SEQUENCE [LARGE SCALE GENOMIC DNA]</scope>
    <source>
        <strain evidence="1 2">213E</strain>
    </source>
</reference>
<evidence type="ECO:0000313" key="1">
    <source>
        <dbReference type="EMBL" id="NDK92196.1"/>
    </source>
</evidence>
<accession>A0A7K3LVS4</accession>
<keyword evidence="2" id="KW-1185">Reference proteome</keyword>